<dbReference type="AlphaFoldDB" id="A0AAV9NJ05"/>
<name>A0AAV9NJ05_9EURO</name>
<feature type="transmembrane region" description="Helical" evidence="5">
    <location>
        <begin position="242"/>
        <end position="261"/>
    </location>
</feature>
<keyword evidence="4 5" id="KW-0472">Membrane</keyword>
<evidence type="ECO:0000259" key="6">
    <source>
        <dbReference type="PROSITE" id="PS50850"/>
    </source>
</evidence>
<feature type="transmembrane region" description="Helical" evidence="5">
    <location>
        <begin position="80"/>
        <end position="97"/>
    </location>
</feature>
<feature type="transmembrane region" description="Helical" evidence="5">
    <location>
        <begin position="371"/>
        <end position="392"/>
    </location>
</feature>
<feature type="transmembrane region" description="Helical" evidence="5">
    <location>
        <begin position="346"/>
        <end position="364"/>
    </location>
</feature>
<gene>
    <name evidence="7" type="ORF">LTR84_012137</name>
</gene>
<dbReference type="PROSITE" id="PS50850">
    <property type="entry name" value="MFS"/>
    <property type="match status" value="1"/>
</dbReference>
<feature type="transmembrane region" description="Helical" evidence="5">
    <location>
        <begin position="398"/>
        <end position="421"/>
    </location>
</feature>
<evidence type="ECO:0000256" key="2">
    <source>
        <dbReference type="ARBA" id="ARBA00022692"/>
    </source>
</evidence>
<dbReference type="Gene3D" id="1.20.1250.20">
    <property type="entry name" value="MFS general substrate transporter like domains"/>
    <property type="match status" value="2"/>
</dbReference>
<dbReference type="InterPro" id="IPR036259">
    <property type="entry name" value="MFS_trans_sf"/>
</dbReference>
<proteinExistence type="predicted"/>
<dbReference type="Proteomes" id="UP001358417">
    <property type="component" value="Unassembled WGS sequence"/>
</dbReference>
<evidence type="ECO:0000313" key="7">
    <source>
        <dbReference type="EMBL" id="KAK5056605.1"/>
    </source>
</evidence>
<feature type="transmembrane region" description="Helical" evidence="5">
    <location>
        <begin position="40"/>
        <end position="60"/>
    </location>
</feature>
<dbReference type="GO" id="GO:0015174">
    <property type="term" value="F:basic amino acid transmembrane transporter activity"/>
    <property type="evidence" value="ECO:0007669"/>
    <property type="project" value="TreeGrafter"/>
</dbReference>
<dbReference type="EMBL" id="JAVRRD010000007">
    <property type="protein sequence ID" value="KAK5056605.1"/>
    <property type="molecule type" value="Genomic_DNA"/>
</dbReference>
<accession>A0AAV9NJ05</accession>
<feature type="transmembrane region" description="Helical" evidence="5">
    <location>
        <begin position="134"/>
        <end position="155"/>
    </location>
</feature>
<sequence length="568" mass="60966">MSVAATSETTPLISSSSNIEIEGDQHPLLPKRNDPILSKLRGTAICLSIWTLIFAITSNVSLITTIQSPIAIDLDAFTEVSWFSSTYLIAITSITPVAGRLSTIFTAPVYLLASIIIHVCGLLITSQAESLSTFLVGRAVAGIGSAAVTPVALILVTELTSQRRRGLFFGAVNTGYTSGIACGAIIAGVLEPIPSIGWRGVFWIQIPFTLTAAIVAFFAIPRHIKANKTASFGGTLGEKLSQIDYFGVITLITSVVLLLYSLSSTKIQVFPIFLSLASLALFLFVEANWAQYPIVPISVLRSRGNMLTSFATLGIMTARWSILFYAPTYVLTLRNWPQEKAGITLIPTNLGFALGGLLAGGLHIRRSGSFYISTLVCFFLFILSMITVSWVSTPASNMWLYLLSIFVNGLIAGGLLNYSLAHVLHLTIPSTHFIVIPLNAMFRSLSGSFGAAISGGLFLRTLQHALKHEFKQRGLTGKSQLIRQLIGTPRLVQSLEGVDKEVALLAYETAFRTMFIAGACLAIIVLLIQAGTGWTAPEVVKDEETSSGSQTAVGSVGQEIISPVVSRE</sequence>
<dbReference type="RefSeq" id="XP_064708321.1">
    <property type="nucleotide sequence ID" value="XM_064855661.1"/>
</dbReference>
<dbReference type="PANTHER" id="PTHR23501:SF6">
    <property type="entry name" value="MULTIDRUG TRANSPORTER, PUTATIVE (AFU_ORTHOLOGUE AFUA_3G14560)-RELATED"/>
    <property type="match status" value="1"/>
</dbReference>
<comment type="subcellular location">
    <subcellularLocation>
        <location evidence="1">Membrane</location>
        <topology evidence="1">Multi-pass membrane protein</topology>
    </subcellularLocation>
</comment>
<feature type="transmembrane region" description="Helical" evidence="5">
    <location>
        <begin position="306"/>
        <end position="326"/>
    </location>
</feature>
<feature type="transmembrane region" description="Helical" evidence="5">
    <location>
        <begin position="509"/>
        <end position="528"/>
    </location>
</feature>
<dbReference type="SUPFAM" id="SSF103473">
    <property type="entry name" value="MFS general substrate transporter"/>
    <property type="match status" value="1"/>
</dbReference>
<keyword evidence="2 5" id="KW-0812">Transmembrane</keyword>
<dbReference type="GeneID" id="89980284"/>
<keyword evidence="3 5" id="KW-1133">Transmembrane helix</keyword>
<protein>
    <recommendedName>
        <fullName evidence="6">Major facilitator superfamily (MFS) profile domain-containing protein</fullName>
    </recommendedName>
</protein>
<feature type="transmembrane region" description="Helical" evidence="5">
    <location>
        <begin position="109"/>
        <end position="128"/>
    </location>
</feature>
<feature type="transmembrane region" description="Helical" evidence="5">
    <location>
        <begin position="202"/>
        <end position="221"/>
    </location>
</feature>
<feature type="transmembrane region" description="Helical" evidence="5">
    <location>
        <begin position="267"/>
        <end position="285"/>
    </location>
</feature>
<dbReference type="PANTHER" id="PTHR23501">
    <property type="entry name" value="MAJOR FACILITATOR SUPERFAMILY"/>
    <property type="match status" value="1"/>
</dbReference>
<feature type="domain" description="Major facilitator superfamily (MFS) profile" evidence="6">
    <location>
        <begin position="43"/>
        <end position="536"/>
    </location>
</feature>
<dbReference type="Pfam" id="PF07690">
    <property type="entry name" value="MFS_1"/>
    <property type="match status" value="1"/>
</dbReference>
<evidence type="ECO:0000256" key="5">
    <source>
        <dbReference type="SAM" id="Phobius"/>
    </source>
</evidence>
<feature type="transmembrane region" description="Helical" evidence="5">
    <location>
        <begin position="167"/>
        <end position="190"/>
    </location>
</feature>
<evidence type="ECO:0000256" key="1">
    <source>
        <dbReference type="ARBA" id="ARBA00004141"/>
    </source>
</evidence>
<dbReference type="GO" id="GO:0000329">
    <property type="term" value="C:fungal-type vacuole membrane"/>
    <property type="evidence" value="ECO:0007669"/>
    <property type="project" value="TreeGrafter"/>
</dbReference>
<dbReference type="InterPro" id="IPR011701">
    <property type="entry name" value="MFS"/>
</dbReference>
<reference evidence="7 8" key="1">
    <citation type="submission" date="2023-08" db="EMBL/GenBank/DDBJ databases">
        <title>Black Yeasts Isolated from many extreme environments.</title>
        <authorList>
            <person name="Coleine C."/>
            <person name="Stajich J.E."/>
            <person name="Selbmann L."/>
        </authorList>
    </citation>
    <scope>NUCLEOTIDE SEQUENCE [LARGE SCALE GENOMIC DNA]</scope>
    <source>
        <strain evidence="7 8">CCFEE 5792</strain>
    </source>
</reference>
<evidence type="ECO:0000256" key="4">
    <source>
        <dbReference type="ARBA" id="ARBA00023136"/>
    </source>
</evidence>
<keyword evidence="8" id="KW-1185">Reference proteome</keyword>
<evidence type="ECO:0000313" key="8">
    <source>
        <dbReference type="Proteomes" id="UP001358417"/>
    </source>
</evidence>
<evidence type="ECO:0000256" key="3">
    <source>
        <dbReference type="ARBA" id="ARBA00022989"/>
    </source>
</evidence>
<dbReference type="InterPro" id="IPR020846">
    <property type="entry name" value="MFS_dom"/>
</dbReference>
<comment type="caution">
    <text evidence="7">The sequence shown here is derived from an EMBL/GenBank/DDBJ whole genome shotgun (WGS) entry which is preliminary data.</text>
</comment>
<organism evidence="7 8">
    <name type="scientific">Exophiala bonariae</name>
    <dbReference type="NCBI Taxonomy" id="1690606"/>
    <lineage>
        <taxon>Eukaryota</taxon>
        <taxon>Fungi</taxon>
        <taxon>Dikarya</taxon>
        <taxon>Ascomycota</taxon>
        <taxon>Pezizomycotina</taxon>
        <taxon>Eurotiomycetes</taxon>
        <taxon>Chaetothyriomycetidae</taxon>
        <taxon>Chaetothyriales</taxon>
        <taxon>Herpotrichiellaceae</taxon>
        <taxon>Exophiala</taxon>
    </lineage>
</organism>